<dbReference type="PANTHER" id="PTHR43289">
    <property type="entry name" value="MITOGEN-ACTIVATED PROTEIN KINASE KINASE KINASE 20-RELATED"/>
    <property type="match status" value="1"/>
</dbReference>
<evidence type="ECO:0000256" key="6">
    <source>
        <dbReference type="ARBA" id="ARBA00022840"/>
    </source>
</evidence>
<proteinExistence type="predicted"/>
<keyword evidence="4 7" id="KW-0547">Nucleotide-binding</keyword>
<feature type="compositionally biased region" description="Polar residues" evidence="8">
    <location>
        <begin position="383"/>
        <end position="395"/>
    </location>
</feature>
<dbReference type="Gene3D" id="3.30.200.20">
    <property type="entry name" value="Phosphorylase Kinase, domain 1"/>
    <property type="match status" value="1"/>
</dbReference>
<dbReference type="PROSITE" id="PS00108">
    <property type="entry name" value="PROTEIN_KINASE_ST"/>
    <property type="match status" value="1"/>
</dbReference>
<evidence type="ECO:0000256" key="7">
    <source>
        <dbReference type="PROSITE-ProRule" id="PRU10141"/>
    </source>
</evidence>
<protein>
    <recommendedName>
        <fullName evidence="1">non-specific serine/threonine protein kinase</fullName>
        <ecNumber evidence="1">2.7.11.1</ecNumber>
    </recommendedName>
</protein>
<dbReference type="InterPro" id="IPR011009">
    <property type="entry name" value="Kinase-like_dom_sf"/>
</dbReference>
<organism evidence="10 11">
    <name type="scientific">Stieleria neptunia</name>
    <dbReference type="NCBI Taxonomy" id="2527979"/>
    <lineage>
        <taxon>Bacteria</taxon>
        <taxon>Pseudomonadati</taxon>
        <taxon>Planctomycetota</taxon>
        <taxon>Planctomycetia</taxon>
        <taxon>Pirellulales</taxon>
        <taxon>Pirellulaceae</taxon>
        <taxon>Stieleria</taxon>
    </lineage>
</organism>
<dbReference type="FunFam" id="1.10.510.10:FF:000021">
    <property type="entry name" value="Serine/threonine protein kinase"/>
    <property type="match status" value="1"/>
</dbReference>
<feature type="binding site" evidence="7">
    <location>
        <position position="123"/>
    </location>
    <ligand>
        <name>ATP</name>
        <dbReference type="ChEBI" id="CHEBI:30616"/>
    </ligand>
</feature>
<evidence type="ECO:0000313" key="10">
    <source>
        <dbReference type="EMBL" id="QDV44319.1"/>
    </source>
</evidence>
<evidence type="ECO:0000256" key="3">
    <source>
        <dbReference type="ARBA" id="ARBA00022679"/>
    </source>
</evidence>
<keyword evidence="6 7" id="KW-0067">ATP-binding</keyword>
<dbReference type="InterPro" id="IPR000719">
    <property type="entry name" value="Prot_kinase_dom"/>
</dbReference>
<gene>
    <name evidence="10" type="primary">pknB_19</name>
    <name evidence="10" type="ORF">Enr13x_41830</name>
</gene>
<dbReference type="EC" id="2.7.11.1" evidence="1"/>
<dbReference type="Gene3D" id="1.10.510.10">
    <property type="entry name" value="Transferase(Phosphotransferase) domain 1"/>
    <property type="match status" value="1"/>
</dbReference>
<sequence length="748" mass="82646">MNEFELFDAALEIDDERQRREMLDRACRDDAALRRSVESLLSAHRQASGFLDLPISLTMPTETTTVQTDGGKHPDFPFFDSPTRQDSIGRIGTFEALQLLGRGGNGIVFKAFDEKLHRIVALKVMAPELTATSPARKRFLREARAAASLQHSSIVNVYSVESGPFPYLTMEFIDGPSLQQYVAQSGPLEIADVCRWGAQIAEGLAAAHDRNLLHRDIKPANILLQRGSDQAKITDFGLARAVDDASLTRSGMIAGTPMYMSPEQARGQTIDQRSDLFSLGSVLYVMLTGRPPFRAAHSLAVMKRLTEEQPRAIQELIPEVPSWLVDVVSRLHAKKPEDRFQNGLDVANALRTHFAPPMHASNATPRTSTAAPPILAEHDRSDAQVSPQIKTSGASRGTRKRVPGVVGVLAVGFAISALAIAKIDSWNSGSWTTSSGTSAESNKSDADPLAGAASTDTLESGLLVQSEPPIQDENPTMDSVREGRDPEVLASAVLLGASRSSLEQWLSGLDDAVPIGIGLRSGSTDPTFDAVAITQRNTPQWQANFVKDDREAGKDYQQMRGTHGVYWRLTIPFPGRKPWECEGIKLWKRSMGNWETRNHGQRPIRQVISGLQNSSKYPLSISVVESNGETNTHLLTKHRPGLANHAYGQLTLEQLVQRVALHRQDDWRLEYFQLNSGTPEARFAAVFCENNTPRHWELSVGLTAPEFWEMRSAKRSDGFYPRSLGSYWSDGKVFVAVLWHDIYHNPIY</sequence>
<evidence type="ECO:0000313" key="11">
    <source>
        <dbReference type="Proteomes" id="UP000319004"/>
    </source>
</evidence>
<dbReference type="Pfam" id="PF00069">
    <property type="entry name" value="Pkinase"/>
    <property type="match status" value="1"/>
</dbReference>
<name>A0A518HU20_9BACT</name>
<dbReference type="EMBL" id="CP037423">
    <property type="protein sequence ID" value="QDV44319.1"/>
    <property type="molecule type" value="Genomic_DNA"/>
</dbReference>
<dbReference type="SUPFAM" id="SSF56112">
    <property type="entry name" value="Protein kinase-like (PK-like)"/>
    <property type="match status" value="1"/>
</dbReference>
<feature type="region of interest" description="Disordered" evidence="8">
    <location>
        <begin position="378"/>
        <end position="399"/>
    </location>
</feature>
<keyword evidence="3 10" id="KW-0808">Transferase</keyword>
<feature type="compositionally biased region" description="Low complexity" evidence="8">
    <location>
        <begin position="429"/>
        <end position="438"/>
    </location>
</feature>
<evidence type="ECO:0000259" key="9">
    <source>
        <dbReference type="PROSITE" id="PS50011"/>
    </source>
</evidence>
<evidence type="ECO:0000256" key="1">
    <source>
        <dbReference type="ARBA" id="ARBA00012513"/>
    </source>
</evidence>
<feature type="domain" description="Protein kinase" evidence="9">
    <location>
        <begin position="94"/>
        <end position="354"/>
    </location>
</feature>
<keyword evidence="5 10" id="KW-0418">Kinase</keyword>
<dbReference type="GO" id="GO:0005524">
    <property type="term" value="F:ATP binding"/>
    <property type="evidence" value="ECO:0007669"/>
    <property type="project" value="UniProtKB-UniRule"/>
</dbReference>
<dbReference type="KEGG" id="snep:Enr13x_41830"/>
<dbReference type="CDD" id="cd14014">
    <property type="entry name" value="STKc_PknB_like"/>
    <property type="match status" value="1"/>
</dbReference>
<feature type="region of interest" description="Disordered" evidence="8">
    <location>
        <begin position="462"/>
        <end position="481"/>
    </location>
</feature>
<evidence type="ECO:0000256" key="4">
    <source>
        <dbReference type="ARBA" id="ARBA00022741"/>
    </source>
</evidence>
<dbReference type="PROSITE" id="PS00107">
    <property type="entry name" value="PROTEIN_KINASE_ATP"/>
    <property type="match status" value="1"/>
</dbReference>
<accession>A0A518HU20</accession>
<evidence type="ECO:0000256" key="5">
    <source>
        <dbReference type="ARBA" id="ARBA00022777"/>
    </source>
</evidence>
<dbReference type="InterPro" id="IPR017441">
    <property type="entry name" value="Protein_kinase_ATP_BS"/>
</dbReference>
<dbReference type="AlphaFoldDB" id="A0A518HU20"/>
<dbReference type="RefSeq" id="WP_197455218.1">
    <property type="nucleotide sequence ID" value="NZ_CP037423.1"/>
</dbReference>
<dbReference type="InterPro" id="IPR008271">
    <property type="entry name" value="Ser/Thr_kinase_AS"/>
</dbReference>
<keyword evidence="11" id="KW-1185">Reference proteome</keyword>
<evidence type="ECO:0000256" key="8">
    <source>
        <dbReference type="SAM" id="MobiDB-lite"/>
    </source>
</evidence>
<dbReference type="PANTHER" id="PTHR43289:SF6">
    <property type="entry name" value="SERINE_THREONINE-PROTEIN KINASE NEKL-3"/>
    <property type="match status" value="1"/>
</dbReference>
<evidence type="ECO:0000256" key="2">
    <source>
        <dbReference type="ARBA" id="ARBA00022527"/>
    </source>
</evidence>
<dbReference type="PROSITE" id="PS50011">
    <property type="entry name" value="PROTEIN_KINASE_DOM"/>
    <property type="match status" value="1"/>
</dbReference>
<reference evidence="10 11" key="1">
    <citation type="submission" date="2019-03" db="EMBL/GenBank/DDBJ databases">
        <title>Deep-cultivation of Planctomycetes and their phenomic and genomic characterization uncovers novel biology.</title>
        <authorList>
            <person name="Wiegand S."/>
            <person name="Jogler M."/>
            <person name="Boedeker C."/>
            <person name="Pinto D."/>
            <person name="Vollmers J."/>
            <person name="Rivas-Marin E."/>
            <person name="Kohn T."/>
            <person name="Peeters S.H."/>
            <person name="Heuer A."/>
            <person name="Rast P."/>
            <person name="Oberbeckmann S."/>
            <person name="Bunk B."/>
            <person name="Jeske O."/>
            <person name="Meyerdierks A."/>
            <person name="Storesund J.E."/>
            <person name="Kallscheuer N."/>
            <person name="Luecker S."/>
            <person name="Lage O.M."/>
            <person name="Pohl T."/>
            <person name="Merkel B.J."/>
            <person name="Hornburger P."/>
            <person name="Mueller R.-W."/>
            <person name="Bruemmer F."/>
            <person name="Labrenz M."/>
            <person name="Spormann A.M."/>
            <person name="Op den Camp H."/>
            <person name="Overmann J."/>
            <person name="Amann R."/>
            <person name="Jetten M.S.M."/>
            <person name="Mascher T."/>
            <person name="Medema M.H."/>
            <person name="Devos D.P."/>
            <person name="Kaster A.-K."/>
            <person name="Ovreas L."/>
            <person name="Rohde M."/>
            <person name="Galperin M.Y."/>
            <person name="Jogler C."/>
        </authorList>
    </citation>
    <scope>NUCLEOTIDE SEQUENCE [LARGE SCALE GENOMIC DNA]</scope>
    <source>
        <strain evidence="10 11">Enr13</strain>
    </source>
</reference>
<dbReference type="SMART" id="SM00220">
    <property type="entry name" value="S_TKc"/>
    <property type="match status" value="1"/>
</dbReference>
<feature type="region of interest" description="Disordered" evidence="8">
    <location>
        <begin position="429"/>
        <end position="452"/>
    </location>
</feature>
<keyword evidence="2" id="KW-0723">Serine/threonine-protein kinase</keyword>
<dbReference type="GO" id="GO:0004674">
    <property type="term" value="F:protein serine/threonine kinase activity"/>
    <property type="evidence" value="ECO:0007669"/>
    <property type="project" value="UniProtKB-KW"/>
</dbReference>
<dbReference type="Proteomes" id="UP000319004">
    <property type="component" value="Chromosome"/>
</dbReference>